<gene>
    <name evidence="1" type="ORF">GSTENG00037849001</name>
</gene>
<dbReference type="KEGG" id="tng:GSTEN00037849G001"/>
<organism evidence="1">
    <name type="scientific">Tetraodon nigroviridis</name>
    <name type="common">Spotted green pufferfish</name>
    <name type="synonym">Chelonodon nigroviridis</name>
    <dbReference type="NCBI Taxonomy" id="99883"/>
    <lineage>
        <taxon>Eukaryota</taxon>
        <taxon>Metazoa</taxon>
        <taxon>Chordata</taxon>
        <taxon>Craniata</taxon>
        <taxon>Vertebrata</taxon>
        <taxon>Euteleostomi</taxon>
        <taxon>Actinopterygii</taxon>
        <taxon>Neopterygii</taxon>
        <taxon>Teleostei</taxon>
        <taxon>Neoteleostei</taxon>
        <taxon>Acanthomorphata</taxon>
        <taxon>Eupercaria</taxon>
        <taxon>Tetraodontiformes</taxon>
        <taxon>Tetradontoidea</taxon>
        <taxon>Tetraodontidae</taxon>
        <taxon>Tetraodon</taxon>
    </lineage>
</organism>
<evidence type="ECO:0000313" key="1">
    <source>
        <dbReference type="EMBL" id="CAG13877.1"/>
    </source>
</evidence>
<dbReference type="EMBL" id="CAAE01018694">
    <property type="protein sequence ID" value="CAG13877.1"/>
    <property type="molecule type" value="Genomic_DNA"/>
</dbReference>
<comment type="caution">
    <text evidence="1">The sequence shown here is derived from an EMBL/GenBank/DDBJ whole genome shotgun (WGS) entry which is preliminary data.</text>
</comment>
<reference evidence="1" key="2">
    <citation type="submission" date="2004-02" db="EMBL/GenBank/DDBJ databases">
        <authorList>
            <consortium name="Genoscope"/>
            <consortium name="Whitehead Institute Centre for Genome Research"/>
        </authorList>
    </citation>
    <scope>NUCLEOTIDE SEQUENCE</scope>
</reference>
<sequence>VTVNVEEPSSYFFAITELPMAFQNLCNFETFQRFWSHYGYEGKLEDTIKQDFSRIKGTRFKGIALQEHIYLGCETTCAF</sequence>
<accession>Q4RCK6</accession>
<feature type="non-terminal residue" evidence="1">
    <location>
        <position position="1"/>
    </location>
</feature>
<reference evidence="1" key="1">
    <citation type="journal article" date="2004" name="Nature">
        <title>Genome duplication in the teleost fish Tetraodon nigroviridis reveals the early vertebrate proto-karyotype.</title>
        <authorList>
            <person name="Jaillon O."/>
            <person name="Aury J.-M."/>
            <person name="Brunet F."/>
            <person name="Petit J.-L."/>
            <person name="Stange-Thomann N."/>
            <person name="Mauceli E."/>
            <person name="Bouneau L."/>
            <person name="Fischer C."/>
            <person name="Ozouf-Costaz C."/>
            <person name="Bernot A."/>
            <person name="Nicaud S."/>
            <person name="Jaffe D."/>
            <person name="Fisher S."/>
            <person name="Lutfalla G."/>
            <person name="Dossat C."/>
            <person name="Segurens B."/>
            <person name="Dasilva C."/>
            <person name="Salanoubat M."/>
            <person name="Levy M."/>
            <person name="Boudet N."/>
            <person name="Castellano S."/>
            <person name="Anthouard V."/>
            <person name="Jubin C."/>
            <person name="Castelli V."/>
            <person name="Katinka M."/>
            <person name="Vacherie B."/>
            <person name="Biemont C."/>
            <person name="Skalli Z."/>
            <person name="Cattolico L."/>
            <person name="Poulain J."/>
            <person name="De Berardinis V."/>
            <person name="Cruaud C."/>
            <person name="Duprat S."/>
            <person name="Brottier P."/>
            <person name="Coutanceau J.-P."/>
            <person name="Gouzy J."/>
            <person name="Parra G."/>
            <person name="Lardier G."/>
            <person name="Chapple C."/>
            <person name="McKernan K.J."/>
            <person name="McEwan P."/>
            <person name="Bosak S."/>
            <person name="Kellis M."/>
            <person name="Volff J.-N."/>
            <person name="Guigo R."/>
            <person name="Zody M.C."/>
            <person name="Mesirov J."/>
            <person name="Lindblad-Toh K."/>
            <person name="Birren B."/>
            <person name="Nusbaum C."/>
            <person name="Kahn D."/>
            <person name="Robinson-Rechavi M."/>
            <person name="Laudet V."/>
            <person name="Schachter V."/>
            <person name="Quetier F."/>
            <person name="Saurin W."/>
            <person name="Scarpelli C."/>
            <person name="Wincker P."/>
            <person name="Lander E.S."/>
            <person name="Weissenbach J."/>
            <person name="Roest Crollius H."/>
        </authorList>
    </citation>
    <scope>NUCLEOTIDE SEQUENCE [LARGE SCALE GENOMIC DNA]</scope>
</reference>
<name>Q4RCK6_TETNG</name>
<dbReference type="AlphaFoldDB" id="Q4RCK6"/>
<protein>
    <submittedName>
        <fullName evidence="1">(spotted green pufferfish) hypothetical protein</fullName>
    </submittedName>
</protein>
<proteinExistence type="predicted"/>